<reference evidence="2 3" key="1">
    <citation type="journal article" date="2014" name="Agronomy (Basel)">
        <title>A Draft Genome Sequence for Ensete ventricosum, the Drought-Tolerant Tree Against Hunger.</title>
        <authorList>
            <person name="Harrison J."/>
            <person name="Moore K.A."/>
            <person name="Paszkiewicz K."/>
            <person name="Jones T."/>
            <person name="Grant M."/>
            <person name="Ambacheew D."/>
            <person name="Muzemil S."/>
            <person name="Studholme D.J."/>
        </authorList>
    </citation>
    <scope>NUCLEOTIDE SEQUENCE [LARGE SCALE GENOMIC DNA]</scope>
</reference>
<protein>
    <submittedName>
        <fullName evidence="2">Uncharacterized protein</fullName>
    </submittedName>
</protein>
<evidence type="ECO:0000256" key="1">
    <source>
        <dbReference type="SAM" id="MobiDB-lite"/>
    </source>
</evidence>
<feature type="region of interest" description="Disordered" evidence="1">
    <location>
        <begin position="1"/>
        <end position="43"/>
    </location>
</feature>
<accession>A0A426ZGI7</accession>
<dbReference type="AlphaFoldDB" id="A0A426ZGI7"/>
<dbReference type="Proteomes" id="UP000287651">
    <property type="component" value="Unassembled WGS sequence"/>
</dbReference>
<evidence type="ECO:0000313" key="3">
    <source>
        <dbReference type="Proteomes" id="UP000287651"/>
    </source>
</evidence>
<sequence length="178" mass="19601">MTGPKRGKAKQERETTGPQKKRTKSKSNTCRSTPAARAGVLRYQKDELNRPHPAYVRMSIYDLLSVGTAAAQLQQRLQEEEGGERWDGWKRKPPMWRTTSQMSLPTLSNHKTVSDTSINLIRSSPHSHSHSHTHPPSAALLPGFAPTSGTDVVVRLARADCDISHAGRLYVGSSKGHG</sequence>
<name>A0A426ZGI7_ENSVE</name>
<comment type="caution">
    <text evidence="2">The sequence shown here is derived from an EMBL/GenBank/DDBJ whole genome shotgun (WGS) entry which is preliminary data.</text>
</comment>
<feature type="region of interest" description="Disordered" evidence="1">
    <location>
        <begin position="122"/>
        <end position="143"/>
    </location>
</feature>
<proteinExistence type="predicted"/>
<dbReference type="EMBL" id="AMZH03006724">
    <property type="protein sequence ID" value="RRT63093.1"/>
    <property type="molecule type" value="Genomic_DNA"/>
</dbReference>
<evidence type="ECO:0000313" key="2">
    <source>
        <dbReference type="EMBL" id="RRT63093.1"/>
    </source>
</evidence>
<organism evidence="2 3">
    <name type="scientific">Ensete ventricosum</name>
    <name type="common">Abyssinian banana</name>
    <name type="synonym">Musa ensete</name>
    <dbReference type="NCBI Taxonomy" id="4639"/>
    <lineage>
        <taxon>Eukaryota</taxon>
        <taxon>Viridiplantae</taxon>
        <taxon>Streptophyta</taxon>
        <taxon>Embryophyta</taxon>
        <taxon>Tracheophyta</taxon>
        <taxon>Spermatophyta</taxon>
        <taxon>Magnoliopsida</taxon>
        <taxon>Liliopsida</taxon>
        <taxon>Zingiberales</taxon>
        <taxon>Musaceae</taxon>
        <taxon>Ensete</taxon>
    </lineage>
</organism>
<gene>
    <name evidence="2" type="ORF">B296_00042960</name>
</gene>